<gene>
    <name evidence="1" type="ORF">GMARGA_LOCUS4431</name>
</gene>
<evidence type="ECO:0000313" key="1">
    <source>
        <dbReference type="EMBL" id="CAG8548367.1"/>
    </source>
</evidence>
<dbReference type="Proteomes" id="UP000789901">
    <property type="component" value="Unassembled WGS sequence"/>
</dbReference>
<keyword evidence="2" id="KW-1185">Reference proteome</keyword>
<sequence length="85" mass="9765">DLEGHRGSWFLITIRGKYTIIERTYSSKILVKLELEASRGADICQVKGSYSLASYKIWVATQLRLCRMLFHVLMSAPLEASDYEH</sequence>
<dbReference type="EMBL" id="CAJVQB010001738">
    <property type="protein sequence ID" value="CAG8548367.1"/>
    <property type="molecule type" value="Genomic_DNA"/>
</dbReference>
<name>A0ABN7UAB8_GIGMA</name>
<organism evidence="1 2">
    <name type="scientific">Gigaspora margarita</name>
    <dbReference type="NCBI Taxonomy" id="4874"/>
    <lineage>
        <taxon>Eukaryota</taxon>
        <taxon>Fungi</taxon>
        <taxon>Fungi incertae sedis</taxon>
        <taxon>Mucoromycota</taxon>
        <taxon>Glomeromycotina</taxon>
        <taxon>Glomeromycetes</taxon>
        <taxon>Diversisporales</taxon>
        <taxon>Gigasporaceae</taxon>
        <taxon>Gigaspora</taxon>
    </lineage>
</organism>
<proteinExistence type="predicted"/>
<evidence type="ECO:0000313" key="2">
    <source>
        <dbReference type="Proteomes" id="UP000789901"/>
    </source>
</evidence>
<comment type="caution">
    <text evidence="1">The sequence shown here is derived from an EMBL/GenBank/DDBJ whole genome shotgun (WGS) entry which is preliminary data.</text>
</comment>
<protein>
    <submittedName>
        <fullName evidence="1">11572_t:CDS:1</fullName>
    </submittedName>
</protein>
<accession>A0ABN7UAB8</accession>
<feature type="non-terminal residue" evidence="1">
    <location>
        <position position="1"/>
    </location>
</feature>
<reference evidence="1 2" key="1">
    <citation type="submission" date="2021-06" db="EMBL/GenBank/DDBJ databases">
        <authorList>
            <person name="Kallberg Y."/>
            <person name="Tangrot J."/>
            <person name="Rosling A."/>
        </authorList>
    </citation>
    <scope>NUCLEOTIDE SEQUENCE [LARGE SCALE GENOMIC DNA]</scope>
    <source>
        <strain evidence="1 2">120-4 pot B 10/14</strain>
    </source>
</reference>